<gene>
    <name evidence="8" type="ORF">H8E23_05680</name>
</gene>
<accession>A0A8J6NUE9</accession>
<comment type="caution">
    <text evidence="8">The sequence shown here is derived from an EMBL/GenBank/DDBJ whole genome shotgun (WGS) entry which is preliminary data.</text>
</comment>
<dbReference type="InterPro" id="IPR058240">
    <property type="entry name" value="rSAM_sf"/>
</dbReference>
<dbReference type="SUPFAM" id="SSF102114">
    <property type="entry name" value="Radical SAM enzymes"/>
    <property type="match status" value="1"/>
</dbReference>
<dbReference type="PROSITE" id="PS51918">
    <property type="entry name" value="RADICAL_SAM"/>
    <property type="match status" value="1"/>
</dbReference>
<feature type="domain" description="Radical SAM core" evidence="7">
    <location>
        <begin position="177"/>
        <end position="402"/>
    </location>
</feature>
<dbReference type="InterPro" id="IPR006638">
    <property type="entry name" value="Elp3/MiaA/NifB-like_rSAM"/>
</dbReference>
<dbReference type="Gene3D" id="3.40.50.280">
    <property type="entry name" value="Cobalamin-binding domain"/>
    <property type="match status" value="1"/>
</dbReference>
<dbReference type="GO" id="GO:0003824">
    <property type="term" value="F:catalytic activity"/>
    <property type="evidence" value="ECO:0007669"/>
    <property type="project" value="InterPro"/>
</dbReference>
<dbReference type="Pfam" id="PF02310">
    <property type="entry name" value="B12-binding"/>
    <property type="match status" value="1"/>
</dbReference>
<protein>
    <submittedName>
        <fullName evidence="8">Cobalamin B12-binding domain-containing protein</fullName>
    </submittedName>
</protein>
<dbReference type="GO" id="GO:0005829">
    <property type="term" value="C:cytosol"/>
    <property type="evidence" value="ECO:0007669"/>
    <property type="project" value="TreeGrafter"/>
</dbReference>
<dbReference type="SUPFAM" id="SSF48452">
    <property type="entry name" value="TPR-like"/>
    <property type="match status" value="1"/>
</dbReference>
<dbReference type="PANTHER" id="PTHR43409">
    <property type="entry name" value="ANAEROBIC MAGNESIUM-PROTOPORPHYRIN IX MONOMETHYL ESTER CYCLASE-RELATED"/>
    <property type="match status" value="1"/>
</dbReference>
<dbReference type="AlphaFoldDB" id="A0A8J6NUE9"/>
<keyword evidence="2" id="KW-0949">S-adenosyl-L-methionine</keyword>
<dbReference type="SFLD" id="SFLDG01123">
    <property type="entry name" value="methyltransferase_(Class_B)"/>
    <property type="match status" value="1"/>
</dbReference>
<dbReference type="SFLD" id="SFLDS00029">
    <property type="entry name" value="Radical_SAM"/>
    <property type="match status" value="1"/>
</dbReference>
<organism evidence="8 9">
    <name type="scientific">Candidatus Desulfatibia profunda</name>
    <dbReference type="NCBI Taxonomy" id="2841695"/>
    <lineage>
        <taxon>Bacteria</taxon>
        <taxon>Pseudomonadati</taxon>
        <taxon>Thermodesulfobacteriota</taxon>
        <taxon>Desulfobacteria</taxon>
        <taxon>Desulfobacterales</taxon>
        <taxon>Desulfobacterales incertae sedis</taxon>
        <taxon>Candidatus Desulfatibia</taxon>
    </lineage>
</organism>
<dbReference type="Pfam" id="PF04055">
    <property type="entry name" value="Radical_SAM"/>
    <property type="match status" value="1"/>
</dbReference>
<dbReference type="InterPro" id="IPR034466">
    <property type="entry name" value="Methyltransferase_Class_B"/>
</dbReference>
<dbReference type="PROSITE" id="PS51332">
    <property type="entry name" value="B12_BINDING"/>
    <property type="match status" value="1"/>
</dbReference>
<dbReference type="InterPro" id="IPR036724">
    <property type="entry name" value="Cobalamin-bd_sf"/>
</dbReference>
<evidence type="ECO:0000259" key="6">
    <source>
        <dbReference type="PROSITE" id="PS51332"/>
    </source>
</evidence>
<evidence type="ECO:0000313" key="8">
    <source>
        <dbReference type="EMBL" id="MBC8360868.1"/>
    </source>
</evidence>
<dbReference type="GO" id="GO:0046872">
    <property type="term" value="F:metal ion binding"/>
    <property type="evidence" value="ECO:0007669"/>
    <property type="project" value="UniProtKB-KW"/>
</dbReference>
<dbReference type="InterPro" id="IPR006158">
    <property type="entry name" value="Cobalamin-bd"/>
</dbReference>
<evidence type="ECO:0000256" key="5">
    <source>
        <dbReference type="ARBA" id="ARBA00023014"/>
    </source>
</evidence>
<evidence type="ECO:0000256" key="2">
    <source>
        <dbReference type="ARBA" id="ARBA00022691"/>
    </source>
</evidence>
<dbReference type="GO" id="GO:0051539">
    <property type="term" value="F:4 iron, 4 sulfur cluster binding"/>
    <property type="evidence" value="ECO:0007669"/>
    <property type="project" value="UniProtKB-KW"/>
</dbReference>
<dbReference type="CDD" id="cd01335">
    <property type="entry name" value="Radical_SAM"/>
    <property type="match status" value="1"/>
</dbReference>
<dbReference type="InterPro" id="IPR007197">
    <property type="entry name" value="rSAM"/>
</dbReference>
<reference evidence="8 9" key="1">
    <citation type="submission" date="2020-08" db="EMBL/GenBank/DDBJ databases">
        <title>Bridging the membrane lipid divide: bacteria of the FCB group superphylum have the potential to synthesize archaeal ether lipids.</title>
        <authorList>
            <person name="Villanueva L."/>
            <person name="Von Meijenfeldt F.A.B."/>
            <person name="Westbye A.B."/>
            <person name="Yadav S."/>
            <person name="Hopmans E.C."/>
            <person name="Dutilh B.E."/>
            <person name="Sinninghe Damste J.S."/>
        </authorList>
    </citation>
    <scope>NUCLEOTIDE SEQUENCE [LARGE SCALE GENOMIC DNA]</scope>
    <source>
        <strain evidence="8">NIOZ-UU30</strain>
    </source>
</reference>
<evidence type="ECO:0000256" key="3">
    <source>
        <dbReference type="ARBA" id="ARBA00022723"/>
    </source>
</evidence>
<dbReference type="InterPro" id="IPR011990">
    <property type="entry name" value="TPR-like_helical_dom_sf"/>
</dbReference>
<comment type="cofactor">
    <cofactor evidence="1">
        <name>[4Fe-4S] cluster</name>
        <dbReference type="ChEBI" id="CHEBI:49883"/>
    </cofactor>
</comment>
<proteinExistence type="predicted"/>
<keyword evidence="5" id="KW-0411">Iron-sulfur</keyword>
<dbReference type="Proteomes" id="UP000603434">
    <property type="component" value="Unassembled WGS sequence"/>
</dbReference>
<dbReference type="SFLD" id="SFLDG01082">
    <property type="entry name" value="B12-binding_domain_containing"/>
    <property type="match status" value="1"/>
</dbReference>
<dbReference type="EMBL" id="JACNJH010000111">
    <property type="protein sequence ID" value="MBC8360868.1"/>
    <property type="molecule type" value="Genomic_DNA"/>
</dbReference>
<evidence type="ECO:0000259" key="7">
    <source>
        <dbReference type="PROSITE" id="PS51918"/>
    </source>
</evidence>
<dbReference type="SUPFAM" id="SSF52242">
    <property type="entry name" value="Cobalamin (vitamin B12)-binding domain"/>
    <property type="match status" value="1"/>
</dbReference>
<keyword evidence="3" id="KW-0479">Metal-binding</keyword>
<evidence type="ECO:0000256" key="4">
    <source>
        <dbReference type="ARBA" id="ARBA00023004"/>
    </source>
</evidence>
<dbReference type="InterPro" id="IPR051198">
    <property type="entry name" value="BchE-like"/>
</dbReference>
<dbReference type="Gene3D" id="3.80.30.20">
    <property type="entry name" value="tm_1862 like domain"/>
    <property type="match status" value="1"/>
</dbReference>
<dbReference type="PANTHER" id="PTHR43409:SF16">
    <property type="entry name" value="SLR0320 PROTEIN"/>
    <property type="match status" value="1"/>
</dbReference>
<dbReference type="InterPro" id="IPR023404">
    <property type="entry name" value="rSAM_horseshoe"/>
</dbReference>
<dbReference type="SMART" id="SM00729">
    <property type="entry name" value="Elp3"/>
    <property type="match status" value="1"/>
</dbReference>
<name>A0A8J6NUE9_9BACT</name>
<feature type="domain" description="B12-binding" evidence="6">
    <location>
        <begin position="1"/>
        <end position="143"/>
    </location>
</feature>
<dbReference type="GO" id="GO:0031419">
    <property type="term" value="F:cobalamin binding"/>
    <property type="evidence" value="ECO:0007669"/>
    <property type="project" value="InterPro"/>
</dbReference>
<sequence length="586" mass="67292">MKILLIYPYYLEQRDRTEDVVVPPIGIYYVGAMLKEHHYDVEILNWHSINATPEIIEKTLCEKKPDVIGFSILQANRWGGIEIARIAKKIDPKVKIVFGGVSATFLWEHFLTHFPQIDVVVLGEGEYTFLNLVRCLEKGNERRLKNIKGIAYRNGSKIVRTETAPFIQDLDQLPVPAKYFEYRHLSLTRGCPGKCKFCGSPEFWGAKVRFHSTDYFVDELQRLYDKGITFFYFSDDTFSVDKQRVIDICKKILKRNLKITWVAISRVNYMSPEVFEWMRKAGCIQISYGVESGSAKIRAALNKKIKTADIEKAFDITLKYGILPRAYFIYGCPGESRETIRETIDLISRIKPLVIHFFILSIFPGTALYTKLKKRSKITDDIWLNRIEDIKYFETDPALSRELVVSFGRTLQAEYCRQLPAIIDAVELVDKEEFYPLHSDFCSRLGMTFDHGDYAKIDAIKDKETIAAKLYQKALQYYPNARAYLGLGIIHQKNRSYEPSIKILLEGLGYFPDDEQLNLCLGVSLMNVGEYQQALTYLLKFQHSQQVLGLITGCYQALNDVEKAAAIQKRLQSLKPEKSESGPGQG</sequence>
<evidence type="ECO:0000313" key="9">
    <source>
        <dbReference type="Proteomes" id="UP000603434"/>
    </source>
</evidence>
<dbReference type="Gene3D" id="1.25.40.10">
    <property type="entry name" value="Tetratricopeptide repeat domain"/>
    <property type="match status" value="1"/>
</dbReference>
<evidence type="ECO:0000256" key="1">
    <source>
        <dbReference type="ARBA" id="ARBA00001966"/>
    </source>
</evidence>
<dbReference type="CDD" id="cd02068">
    <property type="entry name" value="radical_SAM_B12_BD"/>
    <property type="match status" value="1"/>
</dbReference>
<keyword evidence="4" id="KW-0408">Iron</keyword>